<keyword evidence="1" id="KW-0472">Membrane</keyword>
<name>A0A7W9IJX4_9ACTN</name>
<evidence type="ECO:0000313" key="2">
    <source>
        <dbReference type="EMBL" id="MBB5821646.1"/>
    </source>
</evidence>
<feature type="transmembrane region" description="Helical" evidence="1">
    <location>
        <begin position="61"/>
        <end position="80"/>
    </location>
</feature>
<accession>A0A7W9IJX4</accession>
<feature type="transmembrane region" description="Helical" evidence="1">
    <location>
        <begin position="126"/>
        <end position="146"/>
    </location>
</feature>
<keyword evidence="3" id="KW-1185">Reference proteome</keyword>
<sequence length="185" mass="19495">MQALKTRNAKSGIACLLAASMCELVSATLALGLLIPLQVGLAVDADPDIDLLEIADSLRHFVWGYAVAGALMAALAALVWRRGGKTWARIVTASALAPYTVFHLALGPADPHPLDHRYTGWYVETTGWLMGTAGLLHLVGTVLVLLTPSTRQDGHTAVAENSTAAENTGVTGNIGVPLPEMTKHH</sequence>
<dbReference type="Proteomes" id="UP000540685">
    <property type="component" value="Unassembled WGS sequence"/>
</dbReference>
<keyword evidence="1" id="KW-1133">Transmembrane helix</keyword>
<organism evidence="2 3">
    <name type="scientific">Streptosporangium becharense</name>
    <dbReference type="NCBI Taxonomy" id="1816182"/>
    <lineage>
        <taxon>Bacteria</taxon>
        <taxon>Bacillati</taxon>
        <taxon>Actinomycetota</taxon>
        <taxon>Actinomycetes</taxon>
        <taxon>Streptosporangiales</taxon>
        <taxon>Streptosporangiaceae</taxon>
        <taxon>Streptosporangium</taxon>
    </lineage>
</organism>
<keyword evidence="1" id="KW-0812">Transmembrane</keyword>
<dbReference type="AlphaFoldDB" id="A0A7W9IJX4"/>
<evidence type="ECO:0000313" key="3">
    <source>
        <dbReference type="Proteomes" id="UP000540685"/>
    </source>
</evidence>
<feature type="transmembrane region" description="Helical" evidence="1">
    <location>
        <begin position="12"/>
        <end position="41"/>
    </location>
</feature>
<reference evidence="2 3" key="1">
    <citation type="submission" date="2020-08" db="EMBL/GenBank/DDBJ databases">
        <title>Sequencing the genomes of 1000 actinobacteria strains.</title>
        <authorList>
            <person name="Klenk H.-P."/>
        </authorList>
    </citation>
    <scope>NUCLEOTIDE SEQUENCE [LARGE SCALE GENOMIC DNA]</scope>
    <source>
        <strain evidence="2 3">DSM 46887</strain>
    </source>
</reference>
<gene>
    <name evidence="2" type="ORF">F4562_004708</name>
</gene>
<feature type="transmembrane region" description="Helical" evidence="1">
    <location>
        <begin position="87"/>
        <end position="106"/>
    </location>
</feature>
<comment type="caution">
    <text evidence="2">The sequence shown here is derived from an EMBL/GenBank/DDBJ whole genome shotgun (WGS) entry which is preliminary data.</text>
</comment>
<dbReference type="RefSeq" id="WP_184541146.1">
    <property type="nucleotide sequence ID" value="NZ_JACHMP010000001.1"/>
</dbReference>
<evidence type="ECO:0000256" key="1">
    <source>
        <dbReference type="SAM" id="Phobius"/>
    </source>
</evidence>
<protein>
    <submittedName>
        <fullName evidence="2">Uncharacterized protein</fullName>
    </submittedName>
</protein>
<dbReference type="EMBL" id="JACHMP010000001">
    <property type="protein sequence ID" value="MBB5821646.1"/>
    <property type="molecule type" value="Genomic_DNA"/>
</dbReference>
<proteinExistence type="predicted"/>